<dbReference type="EMBL" id="ML978713">
    <property type="protein sequence ID" value="KAF2090185.1"/>
    <property type="molecule type" value="Genomic_DNA"/>
</dbReference>
<dbReference type="PANTHER" id="PTHR21357:SF4">
    <property type="entry name" value="FAM172 FAMILY PROTEIN HOMOLOG CG10038"/>
    <property type="match status" value="1"/>
</dbReference>
<evidence type="ECO:0000256" key="1">
    <source>
        <dbReference type="SAM" id="MobiDB-lite"/>
    </source>
</evidence>
<evidence type="ECO:0000259" key="2">
    <source>
        <dbReference type="Pfam" id="PF22749"/>
    </source>
</evidence>
<feature type="compositionally biased region" description="Basic and acidic residues" evidence="1">
    <location>
        <begin position="212"/>
        <end position="225"/>
    </location>
</feature>
<feature type="region of interest" description="Disordered" evidence="1">
    <location>
        <begin position="399"/>
        <end position="430"/>
    </location>
</feature>
<feature type="compositionally biased region" description="Polar residues" evidence="1">
    <location>
        <begin position="418"/>
        <end position="430"/>
    </location>
</feature>
<dbReference type="InterPro" id="IPR053858">
    <property type="entry name" value="Arb2_dom"/>
</dbReference>
<dbReference type="GO" id="GO:0031048">
    <property type="term" value="P:regulatory ncRNA-mediated heterochromatin formation"/>
    <property type="evidence" value="ECO:0007669"/>
    <property type="project" value="TreeGrafter"/>
</dbReference>
<sequence>MYRLLKAGLPADPTYTDKLNEMGYFIDADGAVRKIRPPHGTFQYWISNNERVNDTHREAFHRIIMREIESRVAALGFSKLWLPQLTDAKPKNEPSVPILLPKKEELKKKKRVVVVVNEDFQDLGSMAFRLLTKEAGIEAGSMVALAKEMFAGNSEQKEAAPDKISQPGWKHRQKMEEMAMKEMEEERQKAEAKTAQPDASADGAAPSSADPSSKEASDKKSHKATENAPVAGRSVNTTNAKFEVPGGFKTPGLVMLNTGQLYYSHEQDRAMNNLSWSAKPRMSGASPLPPIDQHFNKIAGNRDIDEHVKFVFDHVISSSDWISDDAELYLIGAANGGDALLRFLDNEWAEYKHRVVALALAHPTPIQSSVALKNAELVDFLRHRCRSMEVSLEPYLTPLAVPTPSKQKESEKAKENPNEGQSSRGTKQSIWIQNIRPTNTIGSTAAVHHGTNDYTAREYGYPPSETLSNISQPETIKAQTSESTKPTESGDWGIHYFPRFSSGVPTFGECILASTYKYMLSWFEEVAAHPNSYKNPEFEVPVQAVAGMEVEDTEVFDTAITPKVSVEDVEDNEISDPATGPKEQVEELHSPAEHIHGLVPEAVITPSQEADVAKSVLSEDATVLDSPAATVDATVTGNDENEPPVKIPMPTEIQKEEQLKEADSVATPSHKEDVANSGLAEGATATNSTAAAEAAAANGNDEEEPSLKIPIPTEGEKEELLKEANSGNDAQRTSEVI</sequence>
<feature type="region of interest" description="Disordered" evidence="1">
    <location>
        <begin position="628"/>
        <end position="737"/>
    </location>
</feature>
<feature type="compositionally biased region" description="Polar residues" evidence="1">
    <location>
        <begin position="725"/>
        <end position="737"/>
    </location>
</feature>
<feature type="region of interest" description="Disordered" evidence="1">
    <location>
        <begin position="454"/>
        <end position="473"/>
    </location>
</feature>
<feature type="compositionally biased region" description="Basic and acidic residues" evidence="1">
    <location>
        <begin position="174"/>
        <end position="192"/>
    </location>
</feature>
<feature type="compositionally biased region" description="Basic and acidic residues" evidence="1">
    <location>
        <begin position="406"/>
        <end position="417"/>
    </location>
</feature>
<comment type="caution">
    <text evidence="3">The sequence shown here is derived from an EMBL/GenBank/DDBJ whole genome shotgun (WGS) entry which is preliminary data.</text>
</comment>
<evidence type="ECO:0000313" key="4">
    <source>
        <dbReference type="Proteomes" id="UP000799776"/>
    </source>
</evidence>
<dbReference type="GO" id="GO:0005634">
    <property type="term" value="C:nucleus"/>
    <property type="evidence" value="ECO:0007669"/>
    <property type="project" value="TreeGrafter"/>
</dbReference>
<accession>A0A9P4HW01</accession>
<gene>
    <name evidence="3" type="ORF">K490DRAFT_63056</name>
</gene>
<feature type="domain" description="Arb2" evidence="2">
    <location>
        <begin position="250"/>
        <end position="394"/>
    </location>
</feature>
<feature type="domain" description="Arb2" evidence="2">
    <location>
        <begin position="17"/>
        <end position="173"/>
    </location>
</feature>
<dbReference type="AlphaFoldDB" id="A0A9P4HW01"/>
<feature type="compositionally biased region" description="Low complexity" evidence="1">
    <location>
        <begin position="680"/>
        <end position="699"/>
    </location>
</feature>
<dbReference type="Proteomes" id="UP000799776">
    <property type="component" value="Unassembled WGS sequence"/>
</dbReference>
<feature type="compositionally biased region" description="Basic and acidic residues" evidence="1">
    <location>
        <begin position="653"/>
        <end position="674"/>
    </location>
</feature>
<protein>
    <recommendedName>
        <fullName evidence="2">Arb2 domain-containing protein</fullName>
    </recommendedName>
</protein>
<evidence type="ECO:0000313" key="3">
    <source>
        <dbReference type="EMBL" id="KAF2090185.1"/>
    </source>
</evidence>
<proteinExistence type="predicted"/>
<keyword evidence="4" id="KW-1185">Reference proteome</keyword>
<feature type="compositionally biased region" description="Low complexity" evidence="1">
    <location>
        <begin position="193"/>
        <end position="211"/>
    </location>
</feature>
<dbReference type="PANTHER" id="PTHR21357">
    <property type="entry name" value="FAM172 FAMILY PROTEIN HOMOLOG CG10038"/>
    <property type="match status" value="1"/>
</dbReference>
<feature type="region of interest" description="Disordered" evidence="1">
    <location>
        <begin position="153"/>
        <end position="238"/>
    </location>
</feature>
<dbReference type="GO" id="GO:0035197">
    <property type="term" value="F:siRNA binding"/>
    <property type="evidence" value="ECO:0007669"/>
    <property type="project" value="TreeGrafter"/>
</dbReference>
<dbReference type="OrthoDB" id="421951at2759"/>
<organism evidence="3 4">
    <name type="scientific">Saccharata proteae CBS 121410</name>
    <dbReference type="NCBI Taxonomy" id="1314787"/>
    <lineage>
        <taxon>Eukaryota</taxon>
        <taxon>Fungi</taxon>
        <taxon>Dikarya</taxon>
        <taxon>Ascomycota</taxon>
        <taxon>Pezizomycotina</taxon>
        <taxon>Dothideomycetes</taxon>
        <taxon>Dothideomycetes incertae sedis</taxon>
        <taxon>Botryosphaeriales</taxon>
        <taxon>Saccharataceae</taxon>
        <taxon>Saccharata</taxon>
    </lineage>
</organism>
<dbReference type="InterPro" id="IPR048263">
    <property type="entry name" value="Arb2"/>
</dbReference>
<reference evidence="3" key="1">
    <citation type="journal article" date="2020" name="Stud. Mycol.">
        <title>101 Dothideomycetes genomes: a test case for predicting lifestyles and emergence of pathogens.</title>
        <authorList>
            <person name="Haridas S."/>
            <person name="Albert R."/>
            <person name="Binder M."/>
            <person name="Bloem J."/>
            <person name="Labutti K."/>
            <person name="Salamov A."/>
            <person name="Andreopoulos B."/>
            <person name="Baker S."/>
            <person name="Barry K."/>
            <person name="Bills G."/>
            <person name="Bluhm B."/>
            <person name="Cannon C."/>
            <person name="Castanera R."/>
            <person name="Culley D."/>
            <person name="Daum C."/>
            <person name="Ezra D."/>
            <person name="Gonzalez J."/>
            <person name="Henrissat B."/>
            <person name="Kuo A."/>
            <person name="Liang C."/>
            <person name="Lipzen A."/>
            <person name="Lutzoni F."/>
            <person name="Magnuson J."/>
            <person name="Mondo S."/>
            <person name="Nolan M."/>
            <person name="Ohm R."/>
            <person name="Pangilinan J."/>
            <person name="Park H.-J."/>
            <person name="Ramirez L."/>
            <person name="Alfaro M."/>
            <person name="Sun H."/>
            <person name="Tritt A."/>
            <person name="Yoshinaga Y."/>
            <person name="Zwiers L.-H."/>
            <person name="Turgeon B."/>
            <person name="Goodwin S."/>
            <person name="Spatafora J."/>
            <person name="Crous P."/>
            <person name="Grigoriev I."/>
        </authorList>
    </citation>
    <scope>NUCLEOTIDE SEQUENCE</scope>
    <source>
        <strain evidence="3">CBS 121410</strain>
    </source>
</reference>
<dbReference type="Pfam" id="PF22749">
    <property type="entry name" value="Arb2"/>
    <property type="match status" value="2"/>
</dbReference>
<name>A0A9P4HW01_9PEZI</name>